<evidence type="ECO:0000313" key="12">
    <source>
        <dbReference type="EMBL" id="SUI92385.1"/>
    </source>
</evidence>
<name>A0A380B5T8_9GAMM</name>
<evidence type="ECO:0000256" key="4">
    <source>
        <dbReference type="ARBA" id="ARBA00022490"/>
    </source>
</evidence>
<dbReference type="PROSITE" id="PS51462">
    <property type="entry name" value="NUDIX"/>
    <property type="match status" value="1"/>
</dbReference>
<evidence type="ECO:0000256" key="7">
    <source>
        <dbReference type="ARBA" id="ARBA00023211"/>
    </source>
</evidence>
<evidence type="ECO:0000256" key="1">
    <source>
        <dbReference type="ARBA" id="ARBA00004826"/>
    </source>
</evidence>
<proteinExistence type="inferred from homology"/>
<dbReference type="GO" id="GO:0004452">
    <property type="term" value="F:isopentenyl-diphosphate delta-isomerase activity"/>
    <property type="evidence" value="ECO:0007669"/>
    <property type="project" value="UniProtKB-UniRule"/>
</dbReference>
<comment type="function">
    <text evidence="10">Catalyzes the 1,3-allylic rearrangement of the homoallylic substrate isopentenyl (IPP) to its highly electrophilic allylic isomer, dimethylallyl diphosphate (DMAPP).</text>
</comment>
<dbReference type="GeneID" id="74950529"/>
<sequence length="179" mass="20379">MDEMLILVDADDNAIGSQSKTRVHQQGLLHRAFSIFIFDSQGRLLLQQRAFSKYHSAGLWTNSCCGHPRWGESTLAAAQRRLQEEMGFSTELQQVSSFTYQAAVPGDLIEHEFDHIYVGLFDGKPQGAPEEAHSWSWTDIQQLTDETTRNPEKFTVWFLTIMKDLGANEMERWARLAAS</sequence>
<feature type="binding site" evidence="10">
    <location>
        <position position="30"/>
    </location>
    <ligand>
        <name>Mn(2+)</name>
        <dbReference type="ChEBI" id="CHEBI:29035"/>
    </ligand>
</feature>
<feature type="binding site" evidence="10">
    <location>
        <position position="85"/>
    </location>
    <ligand>
        <name>Mg(2+)</name>
        <dbReference type="ChEBI" id="CHEBI:18420"/>
    </ligand>
</feature>
<dbReference type="AlphaFoldDB" id="A0A380B5T8"/>
<dbReference type="NCBIfam" id="NF002995">
    <property type="entry name" value="PRK03759.1"/>
    <property type="match status" value="1"/>
</dbReference>
<dbReference type="RefSeq" id="WP_115184785.1">
    <property type="nucleotide sequence ID" value="NZ_CAMIRW010000001.1"/>
</dbReference>
<dbReference type="EC" id="5.3.3.2" evidence="3 10"/>
<evidence type="ECO:0000256" key="3">
    <source>
        <dbReference type="ARBA" id="ARBA00012057"/>
    </source>
</evidence>
<evidence type="ECO:0000256" key="9">
    <source>
        <dbReference type="ARBA" id="ARBA00023235"/>
    </source>
</evidence>
<keyword evidence="7 10" id="KW-0464">Manganese</keyword>
<dbReference type="SUPFAM" id="SSF55811">
    <property type="entry name" value="Nudix"/>
    <property type="match status" value="1"/>
</dbReference>
<feature type="active site" evidence="10">
    <location>
        <position position="112"/>
    </location>
</feature>
<dbReference type="GO" id="GO:0050992">
    <property type="term" value="P:dimethylallyl diphosphate biosynthetic process"/>
    <property type="evidence" value="ECO:0007669"/>
    <property type="project" value="UniProtKB-UniRule"/>
</dbReference>
<comment type="similarity">
    <text evidence="2 10">Belongs to the IPP isomerase type 1 family.</text>
</comment>
<feature type="binding site" evidence="10">
    <location>
        <position position="112"/>
    </location>
    <ligand>
        <name>Mn(2+)</name>
        <dbReference type="ChEBI" id="CHEBI:29035"/>
    </ligand>
</feature>
<comment type="pathway">
    <text evidence="1 10">Isoprenoid biosynthesis; dimethylallyl diphosphate biosynthesis; dimethylallyl diphosphate from isopentenyl diphosphate: step 1/1.</text>
</comment>
<dbReference type="Gene3D" id="3.90.79.10">
    <property type="entry name" value="Nucleoside Triphosphate Pyrophosphohydrolase"/>
    <property type="match status" value="1"/>
</dbReference>
<keyword evidence="8 10" id="KW-0414">Isoprene biosynthesis</keyword>
<keyword evidence="9 10" id="KW-0413">Isomerase</keyword>
<dbReference type="EMBL" id="UGYN01000002">
    <property type="protein sequence ID" value="SUI92385.1"/>
    <property type="molecule type" value="Genomic_DNA"/>
</dbReference>
<comment type="catalytic activity">
    <reaction evidence="10">
        <text>isopentenyl diphosphate = dimethylallyl diphosphate</text>
        <dbReference type="Rhea" id="RHEA:23284"/>
        <dbReference type="ChEBI" id="CHEBI:57623"/>
        <dbReference type="ChEBI" id="CHEBI:128769"/>
        <dbReference type="EC" id="5.3.3.2"/>
    </reaction>
</comment>
<feature type="domain" description="Nudix hydrolase" evidence="11">
    <location>
        <begin position="28"/>
        <end position="160"/>
    </location>
</feature>
<feature type="active site" evidence="10">
    <location>
        <position position="65"/>
    </location>
</feature>
<comment type="subcellular location">
    <subcellularLocation>
        <location evidence="10">Cytoplasm</location>
    </subcellularLocation>
</comment>
<accession>A0A380B5T8</accession>
<dbReference type="PANTHER" id="PTHR10885">
    <property type="entry name" value="ISOPENTENYL-DIPHOSPHATE DELTA-ISOMERASE"/>
    <property type="match status" value="1"/>
</dbReference>
<reference evidence="12 13" key="1">
    <citation type="submission" date="2018-06" db="EMBL/GenBank/DDBJ databases">
        <authorList>
            <consortium name="Pathogen Informatics"/>
            <person name="Doyle S."/>
        </authorList>
    </citation>
    <scope>NUCLEOTIDE SEQUENCE [LARGE SCALE GENOMIC DNA]</scope>
    <source>
        <strain evidence="12 13">NCTC11544</strain>
    </source>
</reference>
<evidence type="ECO:0000256" key="8">
    <source>
        <dbReference type="ARBA" id="ARBA00023229"/>
    </source>
</evidence>
<dbReference type="InterPro" id="IPR011876">
    <property type="entry name" value="IsopentenylPP_isomerase_typ1"/>
</dbReference>
<evidence type="ECO:0000256" key="10">
    <source>
        <dbReference type="HAMAP-Rule" id="MF_00202"/>
    </source>
</evidence>
<evidence type="ECO:0000259" key="11">
    <source>
        <dbReference type="PROSITE" id="PS51462"/>
    </source>
</evidence>
<comment type="cofactor">
    <cofactor evidence="10">
        <name>Mn(2+)</name>
        <dbReference type="ChEBI" id="CHEBI:29035"/>
    </cofactor>
    <text evidence="10">Binds 1 Mn(2+) ion per subunit.</text>
</comment>
<organism evidence="12 13">
    <name type="scientific">Serratia quinivorans</name>
    <dbReference type="NCBI Taxonomy" id="137545"/>
    <lineage>
        <taxon>Bacteria</taxon>
        <taxon>Pseudomonadati</taxon>
        <taxon>Pseudomonadota</taxon>
        <taxon>Gammaproteobacteria</taxon>
        <taxon>Enterobacterales</taxon>
        <taxon>Yersiniaceae</taxon>
        <taxon>Serratia</taxon>
    </lineage>
</organism>
<evidence type="ECO:0000256" key="2">
    <source>
        <dbReference type="ARBA" id="ARBA00007579"/>
    </source>
</evidence>
<protein>
    <recommendedName>
        <fullName evidence="3 10">Isopentenyl-diphosphate Delta-isomerase</fullName>
        <shortName evidence="10">IPP isomerase</shortName>
        <ecNumber evidence="3 10">5.3.3.2</ecNumber>
    </recommendedName>
    <alternativeName>
        <fullName evidence="10">IPP:DMAPP isomerase</fullName>
    </alternativeName>
    <alternativeName>
        <fullName evidence="10">Isopentenyl pyrophosphate isomerase</fullName>
    </alternativeName>
</protein>
<comment type="subunit">
    <text evidence="10">Homodimer.</text>
</comment>
<feature type="binding site" evidence="10">
    <location>
        <position position="67"/>
    </location>
    <ligand>
        <name>Mn(2+)</name>
        <dbReference type="ChEBI" id="CHEBI:29035"/>
    </ligand>
</feature>
<dbReference type="InterPro" id="IPR056375">
    <property type="entry name" value="Idi_bact"/>
</dbReference>
<dbReference type="PIRSF" id="PIRSF018427">
    <property type="entry name" value="Isopntndiph_ism"/>
    <property type="match status" value="1"/>
</dbReference>
<keyword evidence="5 10" id="KW-0479">Metal-binding</keyword>
<dbReference type="Pfam" id="PF00293">
    <property type="entry name" value="NUDIX"/>
    <property type="match status" value="1"/>
</dbReference>
<gene>
    <name evidence="10 12" type="primary">idi</name>
    <name evidence="12" type="ORF">NCTC11544_05568</name>
</gene>
<feature type="binding site" evidence="10">
    <location>
        <position position="24"/>
    </location>
    <ligand>
        <name>Mn(2+)</name>
        <dbReference type="ChEBI" id="CHEBI:29035"/>
    </ligand>
</feature>
<evidence type="ECO:0000256" key="6">
    <source>
        <dbReference type="ARBA" id="ARBA00022842"/>
    </source>
</evidence>
<dbReference type="InterPro" id="IPR015797">
    <property type="entry name" value="NUDIX_hydrolase-like_dom_sf"/>
</dbReference>
<dbReference type="CDD" id="cd02885">
    <property type="entry name" value="NUDIX_IPP_Isomerase"/>
    <property type="match status" value="1"/>
</dbReference>
<dbReference type="PANTHER" id="PTHR10885:SF0">
    <property type="entry name" value="ISOPENTENYL-DIPHOSPHATE DELTA-ISOMERASE"/>
    <property type="match status" value="1"/>
</dbReference>
<dbReference type="UniPathway" id="UPA00059">
    <property type="reaction ID" value="UER00104"/>
</dbReference>
<feature type="binding site" evidence="10">
    <location>
        <position position="110"/>
    </location>
    <ligand>
        <name>Mn(2+)</name>
        <dbReference type="ChEBI" id="CHEBI:29035"/>
    </ligand>
</feature>
<keyword evidence="4 10" id="KW-0963">Cytoplasm</keyword>
<dbReference type="GO" id="GO:0009240">
    <property type="term" value="P:isopentenyl diphosphate biosynthetic process"/>
    <property type="evidence" value="ECO:0007669"/>
    <property type="project" value="TreeGrafter"/>
</dbReference>
<dbReference type="InterPro" id="IPR000086">
    <property type="entry name" value="NUDIX_hydrolase_dom"/>
</dbReference>
<dbReference type="NCBIfam" id="TIGR02150">
    <property type="entry name" value="IPP_isom_1"/>
    <property type="match status" value="1"/>
</dbReference>
<dbReference type="GO" id="GO:0005737">
    <property type="term" value="C:cytoplasm"/>
    <property type="evidence" value="ECO:0007669"/>
    <property type="project" value="UniProtKB-SubCell"/>
</dbReference>
<dbReference type="HAMAP" id="MF_00202">
    <property type="entry name" value="Idi"/>
    <property type="match status" value="1"/>
</dbReference>
<dbReference type="GO" id="GO:0046872">
    <property type="term" value="F:metal ion binding"/>
    <property type="evidence" value="ECO:0007669"/>
    <property type="project" value="UniProtKB-KW"/>
</dbReference>
<dbReference type="Proteomes" id="UP000255529">
    <property type="component" value="Unassembled WGS sequence"/>
</dbReference>
<evidence type="ECO:0000256" key="5">
    <source>
        <dbReference type="ARBA" id="ARBA00022723"/>
    </source>
</evidence>
<comment type="cofactor">
    <cofactor evidence="10">
        <name>Mg(2+)</name>
        <dbReference type="ChEBI" id="CHEBI:18420"/>
    </cofactor>
    <text evidence="10">Binds 1 Mg(2+) ion per subunit. The magnesium ion binds only when substrate is bound.</text>
</comment>
<keyword evidence="6 10" id="KW-0460">Magnesium</keyword>
<evidence type="ECO:0000313" key="13">
    <source>
        <dbReference type="Proteomes" id="UP000255529"/>
    </source>
</evidence>